<reference evidence="4 5" key="1">
    <citation type="journal article" date="2013" name="BMC Genomics">
        <title>Comparative genomics of parasitic silkworm microsporidia reveal an association between genome expansion and host adaptation.</title>
        <authorList>
            <person name="Pan G."/>
            <person name="Xu J."/>
            <person name="Li T."/>
            <person name="Xia Q."/>
            <person name="Liu S.L."/>
            <person name="Zhang G."/>
            <person name="Li S."/>
            <person name="Li C."/>
            <person name="Liu H."/>
            <person name="Yang L."/>
            <person name="Liu T."/>
            <person name="Zhang X."/>
            <person name="Wu Z."/>
            <person name="Fan W."/>
            <person name="Dang X."/>
            <person name="Xiang H."/>
            <person name="Tao M."/>
            <person name="Li Y."/>
            <person name="Hu J."/>
            <person name="Li Z."/>
            <person name="Lin L."/>
            <person name="Luo J."/>
            <person name="Geng L."/>
            <person name="Wang L."/>
            <person name="Long M."/>
            <person name="Wan Y."/>
            <person name="He N."/>
            <person name="Zhang Z."/>
            <person name="Lu C."/>
            <person name="Keeling P.J."/>
            <person name="Wang J."/>
            <person name="Xiang Z."/>
            <person name="Zhou Z."/>
        </authorList>
    </citation>
    <scope>NUCLEOTIDE SEQUENCE [LARGE SCALE GENOMIC DNA]</scope>
    <source>
        <strain evidence="5">CQ1 / CVCC 102059</strain>
    </source>
</reference>
<dbReference type="HOGENOM" id="CLU_044997_2_0_1"/>
<dbReference type="InterPro" id="IPR031662">
    <property type="entry name" value="GTP-binding_2"/>
</dbReference>
<dbReference type="AlphaFoldDB" id="R0MPP5"/>
<sequence>MVLERELYNMGIRLNKSKPDASLTITSSGGINISSSVELTKTNENTIKAILKEYKINNCNLYLREDISDDQVLDLLGKNVVYMKCLYCYNKVDELSYEDFVNAMEESKDLVPISCHKKWNLDYLLKVIRNKLDLTRVYTKKKGTPPDLESPVVLRDEPSVFDLCKGIHKDFHSDFKYAMVWGSSVKHNPQKVGLTHKLDDEDVVQIVLK</sequence>
<dbReference type="EMBL" id="KB908921">
    <property type="protein sequence ID" value="EOB14838.1"/>
    <property type="molecule type" value="Genomic_DNA"/>
</dbReference>
<dbReference type="OrthoDB" id="603at2759"/>
<dbReference type="InterPro" id="IPR045001">
    <property type="entry name" value="DRG"/>
</dbReference>
<dbReference type="InterPro" id="IPR027417">
    <property type="entry name" value="P-loop_NTPase"/>
</dbReference>
<accession>R0MPP5</accession>
<gene>
    <name evidence="4" type="primary">DRG2</name>
    <name evidence="4" type="ORF">NBO_13g0015</name>
</gene>
<name>R0MPP5_NOSB1</name>
<evidence type="ECO:0000313" key="4">
    <source>
        <dbReference type="EMBL" id="EOB14838.1"/>
    </source>
</evidence>
<feature type="domain" description="TGS" evidence="3">
    <location>
        <begin position="133"/>
        <end position="208"/>
    </location>
</feature>
<dbReference type="SUPFAM" id="SSF52540">
    <property type="entry name" value="P-loop containing nucleoside triphosphate hydrolases"/>
    <property type="match status" value="1"/>
</dbReference>
<dbReference type="GO" id="GO:1903833">
    <property type="term" value="P:positive regulation of cellular response to amino acid starvation"/>
    <property type="evidence" value="ECO:0007669"/>
    <property type="project" value="UniProtKB-ARBA"/>
</dbReference>
<proteinExistence type="predicted"/>
<dbReference type="InterPro" id="IPR012675">
    <property type="entry name" value="Beta-grasp_dom_sf"/>
</dbReference>
<dbReference type="PROSITE" id="PS51880">
    <property type="entry name" value="TGS"/>
    <property type="match status" value="1"/>
</dbReference>
<dbReference type="SUPFAM" id="SSF81271">
    <property type="entry name" value="TGS-like"/>
    <property type="match status" value="1"/>
</dbReference>
<dbReference type="PANTHER" id="PTHR43127">
    <property type="entry name" value="DEVELOPMENTALLY-REGULATED GTP-BINDING PROTEIN 2"/>
    <property type="match status" value="1"/>
</dbReference>
<dbReference type="Pfam" id="PF02824">
    <property type="entry name" value="TGS"/>
    <property type="match status" value="1"/>
</dbReference>
<dbReference type="InterPro" id="IPR012676">
    <property type="entry name" value="TGS-like"/>
</dbReference>
<evidence type="ECO:0000256" key="2">
    <source>
        <dbReference type="ARBA" id="ARBA00023134"/>
    </source>
</evidence>
<keyword evidence="1" id="KW-0547">Nucleotide-binding</keyword>
<organism evidence="4 5">
    <name type="scientific">Nosema bombycis (strain CQ1 / CVCC 102059)</name>
    <name type="common">Microsporidian parasite</name>
    <name type="synonym">Pebrine of silkworm</name>
    <dbReference type="NCBI Taxonomy" id="578461"/>
    <lineage>
        <taxon>Eukaryota</taxon>
        <taxon>Fungi</taxon>
        <taxon>Fungi incertae sedis</taxon>
        <taxon>Microsporidia</taxon>
        <taxon>Nosematidae</taxon>
        <taxon>Nosema</taxon>
    </lineage>
</organism>
<evidence type="ECO:0000313" key="5">
    <source>
        <dbReference type="Proteomes" id="UP000016927"/>
    </source>
</evidence>
<dbReference type="OMA" id="RSICMEY"/>
<dbReference type="STRING" id="578461.R0MPP5"/>
<dbReference type="VEuPathDB" id="MicrosporidiaDB:NBO_13g0015"/>
<evidence type="ECO:0000259" key="3">
    <source>
        <dbReference type="PROSITE" id="PS51880"/>
    </source>
</evidence>
<dbReference type="Pfam" id="PF16897">
    <property type="entry name" value="MMR_HSR1_Xtn"/>
    <property type="match status" value="1"/>
</dbReference>
<protein>
    <submittedName>
        <fullName evidence="4">Developmentally-regulated GTP-binding protein 2</fullName>
    </submittedName>
</protein>
<evidence type="ECO:0000256" key="1">
    <source>
        <dbReference type="ARBA" id="ARBA00022741"/>
    </source>
</evidence>
<dbReference type="FunFam" id="3.10.20.30:FF:000003">
    <property type="entry name" value="Developmentally-regulated GTP-binding protein 1"/>
    <property type="match status" value="1"/>
</dbReference>
<dbReference type="GO" id="GO:0005525">
    <property type="term" value="F:GTP binding"/>
    <property type="evidence" value="ECO:0007669"/>
    <property type="project" value="UniProtKB-KW"/>
</dbReference>
<dbReference type="GO" id="GO:0003924">
    <property type="term" value="F:GTPase activity"/>
    <property type="evidence" value="ECO:0007669"/>
    <property type="project" value="InterPro"/>
</dbReference>
<dbReference type="Proteomes" id="UP000016927">
    <property type="component" value="Unassembled WGS sequence"/>
</dbReference>
<keyword evidence="5" id="KW-1185">Reference proteome</keyword>
<dbReference type="Gene3D" id="6.10.140.1070">
    <property type="match status" value="1"/>
</dbReference>
<dbReference type="Gene3D" id="3.10.20.30">
    <property type="match status" value="1"/>
</dbReference>
<dbReference type="InterPro" id="IPR004095">
    <property type="entry name" value="TGS"/>
</dbReference>
<keyword evidence="2" id="KW-0342">GTP-binding</keyword>